<dbReference type="EMBL" id="CM045765">
    <property type="protein sequence ID" value="KAI8000318.1"/>
    <property type="molecule type" value="Genomic_DNA"/>
</dbReference>
<sequence>MQENFCAARRRLSVFLISLEAKAVNVARFRDILKDWIEENLYPSNLTPTPHLGRDRFKLQHEFLSHKWLTLKLRREDRIEESEAKFQLAKTLEAQLDDSAKPSVSGAKPVDDVGVEDFLDPQLLFALKEIGFEDDSTAKGLEKPEPIKSVGDKGENSSRERIRLEAQIKAEKVKAINLKRAGK</sequence>
<proteinExistence type="predicted"/>
<reference evidence="1 2" key="1">
    <citation type="journal article" date="2022" name="Plant J.">
        <title>Chromosome-level genome of Camellia lanceoleosa provides a valuable resource for understanding genome evolution and self-incompatibility.</title>
        <authorList>
            <person name="Gong W."/>
            <person name="Xiao S."/>
            <person name="Wang L."/>
            <person name="Liao Z."/>
            <person name="Chang Y."/>
            <person name="Mo W."/>
            <person name="Hu G."/>
            <person name="Li W."/>
            <person name="Zhao G."/>
            <person name="Zhu H."/>
            <person name="Hu X."/>
            <person name="Ji K."/>
            <person name="Xiang X."/>
            <person name="Song Q."/>
            <person name="Yuan D."/>
            <person name="Jin S."/>
            <person name="Zhang L."/>
        </authorList>
    </citation>
    <scope>NUCLEOTIDE SEQUENCE [LARGE SCALE GENOMIC DNA]</scope>
    <source>
        <strain evidence="1">SQ_2022a</strain>
    </source>
</reference>
<gene>
    <name evidence="1" type="ORF">LOK49_LG09G01722</name>
</gene>
<protein>
    <submittedName>
        <fullName evidence="1">Uncharacterized protein</fullName>
    </submittedName>
</protein>
<name>A0ACC0GGP9_9ERIC</name>
<evidence type="ECO:0000313" key="2">
    <source>
        <dbReference type="Proteomes" id="UP001060215"/>
    </source>
</evidence>
<dbReference type="Proteomes" id="UP001060215">
    <property type="component" value="Chromosome 8"/>
</dbReference>
<organism evidence="1 2">
    <name type="scientific">Camellia lanceoleosa</name>
    <dbReference type="NCBI Taxonomy" id="1840588"/>
    <lineage>
        <taxon>Eukaryota</taxon>
        <taxon>Viridiplantae</taxon>
        <taxon>Streptophyta</taxon>
        <taxon>Embryophyta</taxon>
        <taxon>Tracheophyta</taxon>
        <taxon>Spermatophyta</taxon>
        <taxon>Magnoliopsida</taxon>
        <taxon>eudicotyledons</taxon>
        <taxon>Gunneridae</taxon>
        <taxon>Pentapetalae</taxon>
        <taxon>asterids</taxon>
        <taxon>Ericales</taxon>
        <taxon>Theaceae</taxon>
        <taxon>Camellia</taxon>
    </lineage>
</organism>
<accession>A0ACC0GGP9</accession>
<keyword evidence="2" id="KW-1185">Reference proteome</keyword>
<comment type="caution">
    <text evidence="1">The sequence shown here is derived from an EMBL/GenBank/DDBJ whole genome shotgun (WGS) entry which is preliminary data.</text>
</comment>
<evidence type="ECO:0000313" key="1">
    <source>
        <dbReference type="EMBL" id="KAI8000318.1"/>
    </source>
</evidence>